<evidence type="ECO:0000256" key="2">
    <source>
        <dbReference type="ARBA" id="ARBA00023125"/>
    </source>
</evidence>
<dbReference type="RefSeq" id="WP_374829496.1">
    <property type="nucleotide sequence ID" value="NZ_JBHEEZ010000001.1"/>
</dbReference>
<dbReference type="Gene3D" id="1.10.10.60">
    <property type="entry name" value="Homeodomain-like"/>
    <property type="match status" value="1"/>
</dbReference>
<dbReference type="EMBL" id="JBHSEL010000053">
    <property type="protein sequence ID" value="MFC4625234.1"/>
    <property type="molecule type" value="Genomic_DNA"/>
</dbReference>
<name>A0ABV9H7D7_9HYPH</name>
<dbReference type="Pfam" id="PF14525">
    <property type="entry name" value="AraC_binding_2"/>
    <property type="match status" value="1"/>
</dbReference>
<dbReference type="PANTHER" id="PTHR46796">
    <property type="entry name" value="HTH-TYPE TRANSCRIPTIONAL ACTIVATOR RHAS-RELATED"/>
    <property type="match status" value="1"/>
</dbReference>
<evidence type="ECO:0000256" key="3">
    <source>
        <dbReference type="ARBA" id="ARBA00023163"/>
    </source>
</evidence>
<evidence type="ECO:0000256" key="1">
    <source>
        <dbReference type="ARBA" id="ARBA00023015"/>
    </source>
</evidence>
<keyword evidence="2" id="KW-0238">DNA-binding</keyword>
<dbReference type="PANTHER" id="PTHR46796:SF6">
    <property type="entry name" value="ARAC SUBFAMILY"/>
    <property type="match status" value="1"/>
</dbReference>
<evidence type="ECO:0000313" key="5">
    <source>
        <dbReference type="EMBL" id="MFC4625234.1"/>
    </source>
</evidence>
<evidence type="ECO:0000313" key="6">
    <source>
        <dbReference type="Proteomes" id="UP001596042"/>
    </source>
</evidence>
<accession>A0ABV9H7D7</accession>
<dbReference type="InterPro" id="IPR050204">
    <property type="entry name" value="AraC_XylS_family_regulators"/>
</dbReference>
<dbReference type="InterPro" id="IPR035418">
    <property type="entry name" value="AraC-bd_2"/>
</dbReference>
<reference evidence="6" key="1">
    <citation type="journal article" date="2019" name="Int. J. Syst. Evol. Microbiol.">
        <title>The Global Catalogue of Microorganisms (GCM) 10K type strain sequencing project: providing services to taxonomists for standard genome sequencing and annotation.</title>
        <authorList>
            <consortium name="The Broad Institute Genomics Platform"/>
            <consortium name="The Broad Institute Genome Sequencing Center for Infectious Disease"/>
            <person name="Wu L."/>
            <person name="Ma J."/>
        </authorList>
    </citation>
    <scope>NUCLEOTIDE SEQUENCE [LARGE SCALE GENOMIC DNA]</scope>
    <source>
        <strain evidence="6">CGMCC 1.15731</strain>
    </source>
</reference>
<protein>
    <submittedName>
        <fullName evidence="5">AraC family transcriptional regulator</fullName>
    </submittedName>
</protein>
<dbReference type="SUPFAM" id="SSF46689">
    <property type="entry name" value="Homeodomain-like"/>
    <property type="match status" value="1"/>
</dbReference>
<organism evidence="5 6">
    <name type="scientific">Daeguia caeni</name>
    <dbReference type="NCBI Taxonomy" id="439612"/>
    <lineage>
        <taxon>Bacteria</taxon>
        <taxon>Pseudomonadati</taxon>
        <taxon>Pseudomonadota</taxon>
        <taxon>Alphaproteobacteria</taxon>
        <taxon>Hyphomicrobiales</taxon>
        <taxon>Brucellaceae</taxon>
        <taxon>Daeguia</taxon>
    </lineage>
</organism>
<dbReference type="InterPro" id="IPR018060">
    <property type="entry name" value="HTH_AraC"/>
</dbReference>
<evidence type="ECO:0000259" key="4">
    <source>
        <dbReference type="PROSITE" id="PS01124"/>
    </source>
</evidence>
<dbReference type="Pfam" id="PF12833">
    <property type="entry name" value="HTH_18"/>
    <property type="match status" value="1"/>
</dbReference>
<dbReference type="PROSITE" id="PS01124">
    <property type="entry name" value="HTH_ARAC_FAMILY_2"/>
    <property type="match status" value="1"/>
</dbReference>
<comment type="caution">
    <text evidence="5">The sequence shown here is derived from an EMBL/GenBank/DDBJ whole genome shotgun (WGS) entry which is preliminary data.</text>
</comment>
<sequence>MKLSISTDATRAPDRSRYWQEAIASAYFPLDLRWRDTDNFSGKLTSWQFGDVSISRLSCDALQYLRLPHHFNGVREEEFLVTVPTRSEVAFAQAGRDIKCKPGGFFLERSSEPYEFSHADAADMWVLKLKGDMLNGRLRSPDRFCTLQFDANNGAGGLFTDMLQILPDRFDAMSAEARATVGRQLVDLLVLAIKADERVLVSGSSTVRSAHLARIEAYIRANLQDFRMDPERIARACGISTRYLHELFRDTGTTVRNWIREQRLLACRDALADPNNVQTAAEIAYSWGFSDQTQFSRAFKAQFNVPPGEYRLKCLTLNQNRQEAMRQ</sequence>
<dbReference type="PRINTS" id="PR00032">
    <property type="entry name" value="HTHARAC"/>
</dbReference>
<keyword evidence="6" id="KW-1185">Reference proteome</keyword>
<dbReference type="InterPro" id="IPR009057">
    <property type="entry name" value="Homeodomain-like_sf"/>
</dbReference>
<dbReference type="Proteomes" id="UP001596042">
    <property type="component" value="Unassembled WGS sequence"/>
</dbReference>
<proteinExistence type="predicted"/>
<gene>
    <name evidence="5" type="ORF">ACFO1V_08365</name>
</gene>
<dbReference type="SMART" id="SM00342">
    <property type="entry name" value="HTH_ARAC"/>
    <property type="match status" value="1"/>
</dbReference>
<dbReference type="InterPro" id="IPR020449">
    <property type="entry name" value="Tscrpt_reg_AraC-type_HTH"/>
</dbReference>
<keyword evidence="3" id="KW-0804">Transcription</keyword>
<feature type="domain" description="HTH araC/xylS-type" evidence="4">
    <location>
        <begin position="213"/>
        <end position="313"/>
    </location>
</feature>
<keyword evidence="1" id="KW-0805">Transcription regulation</keyword>